<feature type="transmembrane region" description="Helical" evidence="7">
    <location>
        <begin position="144"/>
        <end position="165"/>
    </location>
</feature>
<dbReference type="GO" id="GO:0016020">
    <property type="term" value="C:membrane"/>
    <property type="evidence" value="ECO:0007669"/>
    <property type="project" value="UniProtKB-SubCell"/>
</dbReference>
<evidence type="ECO:0000256" key="5">
    <source>
        <dbReference type="ARBA" id="ARBA00022989"/>
    </source>
</evidence>
<keyword evidence="10" id="KW-1185">Reference proteome</keyword>
<feature type="transmembrane region" description="Helical" evidence="7">
    <location>
        <begin position="85"/>
        <end position="106"/>
    </location>
</feature>
<feature type="transmembrane region" description="Helical" evidence="7">
    <location>
        <begin position="218"/>
        <end position="238"/>
    </location>
</feature>
<name>A0A8J3DN23_9HYPH</name>
<dbReference type="SUPFAM" id="SSF144091">
    <property type="entry name" value="Rhomboid-like"/>
    <property type="match status" value="1"/>
</dbReference>
<keyword evidence="4 7" id="KW-0812">Transmembrane</keyword>
<evidence type="ECO:0000256" key="6">
    <source>
        <dbReference type="ARBA" id="ARBA00023136"/>
    </source>
</evidence>
<comment type="caution">
    <text evidence="9">The sequence shown here is derived from an EMBL/GenBank/DDBJ whole genome shotgun (WGS) entry which is preliminary data.</text>
</comment>
<dbReference type="RefSeq" id="WP_189501815.1">
    <property type="nucleotide sequence ID" value="NZ_BMZQ01000001.1"/>
</dbReference>
<keyword evidence="5 7" id="KW-1133">Transmembrane helix</keyword>
<keyword evidence="6 7" id="KW-0472">Membrane</keyword>
<feature type="transmembrane region" description="Helical" evidence="7">
    <location>
        <begin position="27"/>
        <end position="47"/>
    </location>
</feature>
<gene>
    <name evidence="9" type="ORF">GCM10016234_08000</name>
</gene>
<dbReference type="GO" id="GO:0006508">
    <property type="term" value="P:proteolysis"/>
    <property type="evidence" value="ECO:0007669"/>
    <property type="project" value="UniProtKB-KW"/>
</dbReference>
<accession>A0A8J3DN23</accession>
<evidence type="ECO:0000313" key="9">
    <source>
        <dbReference type="EMBL" id="GHD08456.1"/>
    </source>
</evidence>
<protein>
    <submittedName>
        <fullName evidence="9">Rhomboid family intramembrane serine protease</fullName>
    </submittedName>
</protein>
<organism evidence="9 10">
    <name type="scientific">Tianweitania populi</name>
    <dbReference type="NCBI Taxonomy" id="1607949"/>
    <lineage>
        <taxon>Bacteria</taxon>
        <taxon>Pseudomonadati</taxon>
        <taxon>Pseudomonadota</taxon>
        <taxon>Alphaproteobacteria</taxon>
        <taxon>Hyphomicrobiales</taxon>
        <taxon>Phyllobacteriaceae</taxon>
        <taxon>Tianweitania</taxon>
    </lineage>
</organism>
<evidence type="ECO:0000256" key="1">
    <source>
        <dbReference type="ARBA" id="ARBA00004141"/>
    </source>
</evidence>
<reference evidence="9" key="2">
    <citation type="submission" date="2020-09" db="EMBL/GenBank/DDBJ databases">
        <authorList>
            <person name="Sun Q."/>
            <person name="Kim S."/>
        </authorList>
    </citation>
    <scope>NUCLEOTIDE SEQUENCE</scope>
    <source>
        <strain evidence="9">KCTC 42249</strain>
    </source>
</reference>
<feature type="transmembrane region" description="Helical" evidence="7">
    <location>
        <begin position="192"/>
        <end position="212"/>
    </location>
</feature>
<evidence type="ECO:0000256" key="3">
    <source>
        <dbReference type="ARBA" id="ARBA00022519"/>
    </source>
</evidence>
<dbReference type="Gene3D" id="1.20.1540.10">
    <property type="entry name" value="Rhomboid-like"/>
    <property type="match status" value="1"/>
</dbReference>
<feature type="domain" description="Peptidase S54 rhomboid" evidence="8">
    <location>
        <begin position="83"/>
        <end position="237"/>
    </location>
</feature>
<reference evidence="9" key="1">
    <citation type="journal article" date="2014" name="Int. J. Syst. Evol. Microbiol.">
        <title>Complete genome sequence of Corynebacterium casei LMG S-19264T (=DSM 44701T), isolated from a smear-ripened cheese.</title>
        <authorList>
            <consortium name="US DOE Joint Genome Institute (JGI-PGF)"/>
            <person name="Walter F."/>
            <person name="Albersmeier A."/>
            <person name="Kalinowski J."/>
            <person name="Ruckert C."/>
        </authorList>
    </citation>
    <scope>NUCLEOTIDE SEQUENCE</scope>
    <source>
        <strain evidence="9">KCTC 42249</strain>
    </source>
</reference>
<dbReference type="GO" id="GO:0004252">
    <property type="term" value="F:serine-type endopeptidase activity"/>
    <property type="evidence" value="ECO:0007669"/>
    <property type="project" value="InterPro"/>
</dbReference>
<dbReference type="Proteomes" id="UP000630142">
    <property type="component" value="Unassembled WGS sequence"/>
</dbReference>
<comment type="subcellular location">
    <subcellularLocation>
        <location evidence="1">Membrane</location>
        <topology evidence="1">Multi-pass membrane protein</topology>
    </subcellularLocation>
</comment>
<keyword evidence="9" id="KW-0645">Protease</keyword>
<dbReference type="InterPro" id="IPR022764">
    <property type="entry name" value="Peptidase_S54_rhomboid_dom"/>
</dbReference>
<feature type="transmembrane region" description="Helical" evidence="7">
    <location>
        <begin position="118"/>
        <end position="138"/>
    </location>
</feature>
<dbReference type="InterPro" id="IPR035952">
    <property type="entry name" value="Rhomboid-like_sf"/>
</dbReference>
<keyword evidence="3" id="KW-0997">Cell inner membrane</keyword>
<keyword evidence="2" id="KW-1003">Cell membrane</keyword>
<evidence type="ECO:0000256" key="4">
    <source>
        <dbReference type="ARBA" id="ARBA00022692"/>
    </source>
</evidence>
<keyword evidence="9" id="KW-0378">Hydrolase</keyword>
<dbReference type="PANTHER" id="PTHR43066:SF26">
    <property type="entry name" value="RHOMBOID PROTEASE GLPG"/>
    <property type="match status" value="1"/>
</dbReference>
<evidence type="ECO:0000259" key="8">
    <source>
        <dbReference type="Pfam" id="PF01694"/>
    </source>
</evidence>
<evidence type="ECO:0000313" key="10">
    <source>
        <dbReference type="Proteomes" id="UP000630142"/>
    </source>
</evidence>
<dbReference type="AlphaFoldDB" id="A0A8J3DN23"/>
<dbReference type="EMBL" id="BMZQ01000001">
    <property type="protein sequence ID" value="GHD08456.1"/>
    <property type="molecule type" value="Genomic_DNA"/>
</dbReference>
<evidence type="ECO:0000256" key="2">
    <source>
        <dbReference type="ARBA" id="ARBA00022475"/>
    </source>
</evidence>
<sequence length="249" mass="26852">MSIPEENHRATAAEPARVLSPPREPVFNIPGAVLLMIALCAGVHLVRQYVLTEEQDISLLVRAAFIPIRYSGDYLFDIYAVTSTITYALLHGGWSHLIVNMVWLAAFGSPLANRLGALRFLAFWLVTAWGAVALHYALHAGSEIPLVGASGAISGMMGAAARFGFNIDRSLGRGRFSGPPLTIMESLTSRTVIVFLVVWMAVNLISGLGYLTPEDMGAVAWEAHVGGFLVGFLFIGLFGEAEPQRARLA</sequence>
<dbReference type="Pfam" id="PF01694">
    <property type="entry name" value="Rhomboid"/>
    <property type="match status" value="1"/>
</dbReference>
<dbReference type="PANTHER" id="PTHR43066">
    <property type="entry name" value="RHOMBOID-RELATED PROTEIN"/>
    <property type="match status" value="1"/>
</dbReference>
<proteinExistence type="predicted"/>
<evidence type="ECO:0000256" key="7">
    <source>
        <dbReference type="SAM" id="Phobius"/>
    </source>
</evidence>